<keyword evidence="3" id="KW-1185">Reference proteome</keyword>
<evidence type="ECO:0000313" key="3">
    <source>
        <dbReference type="Proteomes" id="UP000656881"/>
    </source>
</evidence>
<dbReference type="EMBL" id="BMNG01000009">
    <property type="protein sequence ID" value="GGO47928.1"/>
    <property type="molecule type" value="Genomic_DNA"/>
</dbReference>
<dbReference type="Gene3D" id="3.90.820.10">
    <property type="entry name" value="Structural Genomics, Unknown Function 30-nov-00 1gh9 Mol_id"/>
    <property type="match status" value="1"/>
</dbReference>
<evidence type="ECO:0000259" key="1">
    <source>
        <dbReference type="SMART" id="SM00923"/>
    </source>
</evidence>
<sequence length="60" mass="6847">MNHRVVVNHEEQYSLWPVDLEVPLGWTETGFTGSRDECLAHIGEVWTDITPLSVRQALGR</sequence>
<gene>
    <name evidence="2" type="ORF">GCM10012286_42350</name>
</gene>
<reference evidence="3" key="1">
    <citation type="journal article" date="2019" name="Int. J. Syst. Evol. Microbiol.">
        <title>The Global Catalogue of Microorganisms (GCM) 10K type strain sequencing project: providing services to taxonomists for standard genome sequencing and annotation.</title>
        <authorList>
            <consortium name="The Broad Institute Genomics Platform"/>
            <consortium name="The Broad Institute Genome Sequencing Center for Infectious Disease"/>
            <person name="Wu L."/>
            <person name="Ma J."/>
        </authorList>
    </citation>
    <scope>NUCLEOTIDE SEQUENCE [LARGE SCALE GENOMIC DNA]</scope>
    <source>
        <strain evidence="3">CGMCC 4.7349</strain>
    </source>
</reference>
<name>A0ABQ2MAK2_9ACTN</name>
<dbReference type="RefSeq" id="WP_229697118.1">
    <property type="nucleotide sequence ID" value="NZ_BMNG01000009.1"/>
</dbReference>
<dbReference type="PANTHER" id="PTHR38444:SF1">
    <property type="entry name" value="ENTEROBACTIN BIOSYNTHESIS PROTEIN YBDZ"/>
    <property type="match status" value="1"/>
</dbReference>
<organism evidence="2 3">
    <name type="scientific">Streptomyces lasiicapitis</name>
    <dbReference type="NCBI Taxonomy" id="1923961"/>
    <lineage>
        <taxon>Bacteria</taxon>
        <taxon>Bacillati</taxon>
        <taxon>Actinomycetota</taxon>
        <taxon>Actinomycetes</taxon>
        <taxon>Kitasatosporales</taxon>
        <taxon>Streptomycetaceae</taxon>
        <taxon>Streptomyces</taxon>
    </lineage>
</organism>
<accession>A0ABQ2MAK2</accession>
<comment type="caution">
    <text evidence="2">The sequence shown here is derived from an EMBL/GenBank/DDBJ whole genome shotgun (WGS) entry which is preliminary data.</text>
</comment>
<dbReference type="Proteomes" id="UP000656881">
    <property type="component" value="Unassembled WGS sequence"/>
</dbReference>
<protein>
    <submittedName>
        <fullName evidence="2">MbtH family protein</fullName>
    </submittedName>
</protein>
<dbReference type="InterPro" id="IPR005153">
    <property type="entry name" value="MbtH-like_dom"/>
</dbReference>
<evidence type="ECO:0000313" key="2">
    <source>
        <dbReference type="EMBL" id="GGO47928.1"/>
    </source>
</evidence>
<dbReference type="SMART" id="SM00923">
    <property type="entry name" value="MbtH"/>
    <property type="match status" value="1"/>
</dbReference>
<dbReference type="InterPro" id="IPR038020">
    <property type="entry name" value="MbtH-like_sf"/>
</dbReference>
<dbReference type="SUPFAM" id="SSF160582">
    <property type="entry name" value="MbtH-like"/>
    <property type="match status" value="1"/>
</dbReference>
<dbReference type="Pfam" id="PF03621">
    <property type="entry name" value="MbtH"/>
    <property type="match status" value="1"/>
</dbReference>
<proteinExistence type="predicted"/>
<dbReference type="PANTHER" id="PTHR38444">
    <property type="entry name" value="ENTEROBACTIN BIOSYNTHESIS PROTEIN YBDZ"/>
    <property type="match status" value="1"/>
</dbReference>
<feature type="domain" description="MbtH-like" evidence="1">
    <location>
        <begin position="1"/>
        <end position="44"/>
    </location>
</feature>
<dbReference type="InterPro" id="IPR037407">
    <property type="entry name" value="MLP_fam"/>
</dbReference>